<dbReference type="Pfam" id="PF12697">
    <property type="entry name" value="Abhydrolase_6"/>
    <property type="match status" value="1"/>
</dbReference>
<protein>
    <recommendedName>
        <fullName evidence="2">AB hydrolase-1 domain-containing protein</fullName>
    </recommendedName>
</protein>
<keyword evidence="4" id="KW-1185">Reference proteome</keyword>
<proteinExistence type="predicted"/>
<dbReference type="Gene3D" id="3.40.50.1820">
    <property type="entry name" value="alpha/beta hydrolase"/>
    <property type="match status" value="1"/>
</dbReference>
<sequence length="727" mass="79819">MKFSPSTTPGKWPRSRRQYTSRHRRRLGFLVQVQVQFLLGAVRPRAVGAVRSIQGGEGEIFGLIRGRSDRARLSPPLNCRRNGEGRVLPREASEVRTDGVLHGGDGGFTAGLVIAGARGYRRRLGALRSGLEFYVRQVLWFQRAFESIRLQELSHGYSSRLCVYSMCDGPALSHGPYLGTVSICSFTSILLLSVKACVFTVNSQIEAEASTSPSRRKLHLKKSWGMPVLFLSSVVFALGHTVVAYRTSCRARRKLLFHRVVDPEAVLLCKNVFSGYQKVPRSPTPSGGKTPKSDGETKRRPFGVARDEGELPVRLLADVDSLFIQCQGVTLHYKLSLPGSPLRSLSSTTFLDSDPSGSSPQMATERPKPDKHPLNLFSKSQYNLHRSYSNQFHSSSLFAPLLDGSTTSPVLSEEIPPLSLDAGKEDEVRKMNSPTLEKDLEGDGQFGIVLVHGFGGGVFSWRHVMGFLARQVGCTVAAFDRPGWGLTSRPRREDWEDEEMPNPYKLESQVDLLLSFCSEMGFSSVVLVGHDDGGLLSLMAAQKVQASLNSFNVTIKGVVLLGVSLSREVVPGFARILMRTSLGKRHLVRPLLRTEITQVVNRRAWYDATKLTTEVLSLYKAPLCVEGWDGALHEIGRLSYQTVLTQQNAISLLKAVEDMPVLVIAGAEDALVPLKSSQAMASKLVNSKLVAISGCGHLPHEECPKALLAAISPFISILLLKQCSQSQ</sequence>
<dbReference type="SUPFAM" id="SSF53474">
    <property type="entry name" value="alpha/beta-Hydrolases"/>
    <property type="match status" value="1"/>
</dbReference>
<comment type="caution">
    <text evidence="3">The sequence shown here is derived from an EMBL/GenBank/DDBJ whole genome shotgun (WGS) entry which is preliminary data.</text>
</comment>
<feature type="compositionally biased region" description="Polar residues" evidence="1">
    <location>
        <begin position="348"/>
        <end position="362"/>
    </location>
</feature>
<feature type="compositionally biased region" description="Basic and acidic residues" evidence="1">
    <location>
        <begin position="291"/>
        <end position="304"/>
    </location>
</feature>
<feature type="region of interest" description="Disordered" evidence="1">
    <location>
        <begin position="279"/>
        <end position="304"/>
    </location>
</feature>
<dbReference type="InterPro" id="IPR029058">
    <property type="entry name" value="AB_hydrolase_fold"/>
</dbReference>
<dbReference type="AlphaFoldDB" id="A0AA88ABA1"/>
<evidence type="ECO:0000256" key="1">
    <source>
        <dbReference type="SAM" id="MobiDB-lite"/>
    </source>
</evidence>
<dbReference type="Proteomes" id="UP001187192">
    <property type="component" value="Unassembled WGS sequence"/>
</dbReference>
<dbReference type="InterPro" id="IPR000073">
    <property type="entry name" value="AB_hydrolase_1"/>
</dbReference>
<evidence type="ECO:0000313" key="3">
    <source>
        <dbReference type="EMBL" id="GMN50072.1"/>
    </source>
</evidence>
<evidence type="ECO:0000313" key="4">
    <source>
        <dbReference type="Proteomes" id="UP001187192"/>
    </source>
</evidence>
<dbReference type="PANTHER" id="PTHR43689">
    <property type="entry name" value="HYDROLASE"/>
    <property type="match status" value="1"/>
</dbReference>
<feature type="domain" description="AB hydrolase-1" evidence="2">
    <location>
        <begin position="448"/>
        <end position="709"/>
    </location>
</feature>
<evidence type="ECO:0000259" key="2">
    <source>
        <dbReference type="Pfam" id="PF12697"/>
    </source>
</evidence>
<gene>
    <name evidence="3" type="ORF">TIFTF001_019231</name>
</gene>
<organism evidence="3 4">
    <name type="scientific">Ficus carica</name>
    <name type="common">Common fig</name>
    <dbReference type="NCBI Taxonomy" id="3494"/>
    <lineage>
        <taxon>Eukaryota</taxon>
        <taxon>Viridiplantae</taxon>
        <taxon>Streptophyta</taxon>
        <taxon>Embryophyta</taxon>
        <taxon>Tracheophyta</taxon>
        <taxon>Spermatophyta</taxon>
        <taxon>Magnoliopsida</taxon>
        <taxon>eudicotyledons</taxon>
        <taxon>Gunneridae</taxon>
        <taxon>Pentapetalae</taxon>
        <taxon>rosids</taxon>
        <taxon>fabids</taxon>
        <taxon>Rosales</taxon>
        <taxon>Moraceae</taxon>
        <taxon>Ficeae</taxon>
        <taxon>Ficus</taxon>
    </lineage>
</organism>
<accession>A0AA88ABA1</accession>
<dbReference type="PANTHER" id="PTHR43689:SF8">
    <property type="entry name" value="ALPHA_BETA-HYDROLASES SUPERFAMILY PROTEIN"/>
    <property type="match status" value="1"/>
</dbReference>
<name>A0AA88ABA1_FICCA</name>
<feature type="region of interest" description="Disordered" evidence="1">
    <location>
        <begin position="348"/>
        <end position="374"/>
    </location>
</feature>
<dbReference type="EMBL" id="BTGU01000032">
    <property type="protein sequence ID" value="GMN50072.1"/>
    <property type="molecule type" value="Genomic_DNA"/>
</dbReference>
<reference evidence="3" key="1">
    <citation type="submission" date="2023-07" db="EMBL/GenBank/DDBJ databases">
        <title>draft genome sequence of fig (Ficus carica).</title>
        <authorList>
            <person name="Takahashi T."/>
            <person name="Nishimura K."/>
        </authorList>
    </citation>
    <scope>NUCLEOTIDE SEQUENCE</scope>
</reference>